<comment type="caution">
    <text evidence="10">The sequence shown here is derived from an EMBL/GenBank/DDBJ whole genome shotgun (WGS) entry which is preliminary data.</text>
</comment>
<keyword evidence="8" id="KW-0963">Cytoplasm</keyword>
<name>A0A8J6NMH7_9CHLR</name>
<dbReference type="SUPFAM" id="SSF52540">
    <property type="entry name" value="P-loop containing nucleoside triphosphate hydrolases"/>
    <property type="match status" value="1"/>
</dbReference>
<evidence type="ECO:0000256" key="7">
    <source>
        <dbReference type="ARBA" id="ARBA00048478"/>
    </source>
</evidence>
<dbReference type="EMBL" id="JACNJN010000135">
    <property type="protein sequence ID" value="MBC8335989.1"/>
    <property type="molecule type" value="Genomic_DNA"/>
</dbReference>
<evidence type="ECO:0000256" key="3">
    <source>
        <dbReference type="ARBA" id="ARBA00022741"/>
    </source>
</evidence>
<feature type="domain" description="Cytidylate kinase" evidence="9">
    <location>
        <begin position="9"/>
        <end position="224"/>
    </location>
</feature>
<evidence type="ECO:0000256" key="2">
    <source>
        <dbReference type="ARBA" id="ARBA00022679"/>
    </source>
</evidence>
<feature type="binding site" evidence="8">
    <location>
        <begin position="13"/>
        <end position="21"/>
    </location>
    <ligand>
        <name>ATP</name>
        <dbReference type="ChEBI" id="CHEBI:30616"/>
    </ligand>
</feature>
<evidence type="ECO:0000256" key="4">
    <source>
        <dbReference type="ARBA" id="ARBA00022777"/>
    </source>
</evidence>
<dbReference type="AlphaFoldDB" id="A0A8J6NMH7"/>
<comment type="catalytic activity">
    <reaction evidence="7 8">
        <text>CMP + ATP = CDP + ADP</text>
        <dbReference type="Rhea" id="RHEA:11600"/>
        <dbReference type="ChEBI" id="CHEBI:30616"/>
        <dbReference type="ChEBI" id="CHEBI:58069"/>
        <dbReference type="ChEBI" id="CHEBI:60377"/>
        <dbReference type="ChEBI" id="CHEBI:456216"/>
        <dbReference type="EC" id="2.7.4.25"/>
    </reaction>
</comment>
<dbReference type="InterPro" id="IPR011994">
    <property type="entry name" value="Cytidylate_kinase_dom"/>
</dbReference>
<dbReference type="NCBIfam" id="TIGR00017">
    <property type="entry name" value="cmk"/>
    <property type="match status" value="1"/>
</dbReference>
<dbReference type="Proteomes" id="UP000614469">
    <property type="component" value="Unassembled WGS sequence"/>
</dbReference>
<comment type="similarity">
    <text evidence="1 8">Belongs to the cytidylate kinase family. Type 1 subfamily.</text>
</comment>
<protein>
    <recommendedName>
        <fullName evidence="8">Cytidylate kinase</fullName>
        <shortName evidence="8">CK</shortName>
        <ecNumber evidence="8">2.7.4.25</ecNumber>
    </recommendedName>
    <alternativeName>
        <fullName evidence="8">Cytidine monophosphate kinase</fullName>
        <shortName evidence="8">CMP kinase</shortName>
    </alternativeName>
</protein>
<dbReference type="GO" id="GO:0006220">
    <property type="term" value="P:pyrimidine nucleotide metabolic process"/>
    <property type="evidence" value="ECO:0007669"/>
    <property type="project" value="UniProtKB-UniRule"/>
</dbReference>
<dbReference type="EC" id="2.7.4.25" evidence="8"/>
<comment type="subcellular location">
    <subcellularLocation>
        <location evidence="8">Cytoplasm</location>
    </subcellularLocation>
</comment>
<evidence type="ECO:0000256" key="8">
    <source>
        <dbReference type="HAMAP-Rule" id="MF_00238"/>
    </source>
</evidence>
<dbReference type="Gene3D" id="3.40.50.300">
    <property type="entry name" value="P-loop containing nucleotide triphosphate hydrolases"/>
    <property type="match status" value="1"/>
</dbReference>
<dbReference type="GO" id="GO:0015949">
    <property type="term" value="P:nucleobase-containing small molecule interconversion"/>
    <property type="evidence" value="ECO:0007669"/>
    <property type="project" value="TreeGrafter"/>
</dbReference>
<evidence type="ECO:0000256" key="6">
    <source>
        <dbReference type="ARBA" id="ARBA00047615"/>
    </source>
</evidence>
<dbReference type="InterPro" id="IPR027417">
    <property type="entry name" value="P-loop_NTPase"/>
</dbReference>
<dbReference type="GO" id="GO:0036431">
    <property type="term" value="F:dCMP kinase activity"/>
    <property type="evidence" value="ECO:0007669"/>
    <property type="project" value="InterPro"/>
</dbReference>
<dbReference type="PANTHER" id="PTHR21299">
    <property type="entry name" value="CYTIDYLATE KINASE/PANTOATE-BETA-ALANINE LIGASE"/>
    <property type="match status" value="1"/>
</dbReference>
<evidence type="ECO:0000256" key="5">
    <source>
        <dbReference type="ARBA" id="ARBA00022840"/>
    </source>
</evidence>
<evidence type="ECO:0000313" key="11">
    <source>
        <dbReference type="Proteomes" id="UP000614469"/>
    </source>
</evidence>
<keyword evidence="2 8" id="KW-0808">Transferase</keyword>
<accession>A0A8J6NMH7</accession>
<evidence type="ECO:0000259" key="9">
    <source>
        <dbReference type="Pfam" id="PF02224"/>
    </source>
</evidence>
<sequence length="226" mass="25094">MKQSPPKIIALDGPAASGKSTVGSRVADALDYLFFDTGVMYRAVTWMALVRKIDIHDENAVTTLTEDTPIDVRSTSQVDGRACDVLVENEDITWQIRRPEVDANVSVVSAYPGVRAALTVQQRRIGKRGKVVMVGRDIGTVVLPEADLKIYLDASAEKRARRRYDEIIARGEKADYAEILQKVIQRDHIDTTRDIAPLKPAEDAIILNSDQLNEDQVFEKIMALCA</sequence>
<evidence type="ECO:0000313" key="10">
    <source>
        <dbReference type="EMBL" id="MBC8335989.1"/>
    </source>
</evidence>
<keyword evidence="4 8" id="KW-0418">Kinase</keyword>
<dbReference type="GO" id="GO:0005524">
    <property type="term" value="F:ATP binding"/>
    <property type="evidence" value="ECO:0007669"/>
    <property type="project" value="UniProtKB-UniRule"/>
</dbReference>
<comment type="catalytic activity">
    <reaction evidence="6 8">
        <text>dCMP + ATP = dCDP + ADP</text>
        <dbReference type="Rhea" id="RHEA:25094"/>
        <dbReference type="ChEBI" id="CHEBI:30616"/>
        <dbReference type="ChEBI" id="CHEBI:57566"/>
        <dbReference type="ChEBI" id="CHEBI:58593"/>
        <dbReference type="ChEBI" id="CHEBI:456216"/>
        <dbReference type="EC" id="2.7.4.25"/>
    </reaction>
</comment>
<dbReference type="Pfam" id="PF02224">
    <property type="entry name" value="Cytidylate_kin"/>
    <property type="match status" value="1"/>
</dbReference>
<keyword evidence="5 8" id="KW-0067">ATP-binding</keyword>
<dbReference type="InterPro" id="IPR003136">
    <property type="entry name" value="Cytidylate_kin"/>
</dbReference>
<evidence type="ECO:0000256" key="1">
    <source>
        <dbReference type="ARBA" id="ARBA00009427"/>
    </source>
</evidence>
<dbReference type="HAMAP" id="MF_00238">
    <property type="entry name" value="Cytidyl_kinase_type1"/>
    <property type="match status" value="1"/>
</dbReference>
<organism evidence="10 11">
    <name type="scientific">Candidatus Desulfolinea nitratireducens</name>
    <dbReference type="NCBI Taxonomy" id="2841698"/>
    <lineage>
        <taxon>Bacteria</taxon>
        <taxon>Bacillati</taxon>
        <taxon>Chloroflexota</taxon>
        <taxon>Anaerolineae</taxon>
        <taxon>Anaerolineales</taxon>
        <taxon>Anaerolineales incertae sedis</taxon>
        <taxon>Candidatus Desulfolinea</taxon>
    </lineage>
</organism>
<dbReference type="PANTHER" id="PTHR21299:SF2">
    <property type="entry name" value="CYTIDYLATE KINASE"/>
    <property type="match status" value="1"/>
</dbReference>
<keyword evidence="3 8" id="KW-0547">Nucleotide-binding</keyword>
<proteinExistence type="inferred from homology"/>
<dbReference type="GO" id="GO:0005829">
    <property type="term" value="C:cytosol"/>
    <property type="evidence" value="ECO:0007669"/>
    <property type="project" value="TreeGrafter"/>
</dbReference>
<gene>
    <name evidence="8" type="primary">cmk</name>
    <name evidence="10" type="ORF">H8E29_12045</name>
</gene>
<reference evidence="10 11" key="1">
    <citation type="submission" date="2020-08" db="EMBL/GenBank/DDBJ databases">
        <title>Bridging the membrane lipid divide: bacteria of the FCB group superphylum have the potential to synthesize archaeal ether lipids.</title>
        <authorList>
            <person name="Villanueva L."/>
            <person name="Von Meijenfeldt F.A.B."/>
            <person name="Westbye A.B."/>
            <person name="Yadav S."/>
            <person name="Hopmans E.C."/>
            <person name="Dutilh B.E."/>
            <person name="Sinninghe Damste J.S."/>
        </authorList>
    </citation>
    <scope>NUCLEOTIDE SEQUENCE [LARGE SCALE GENOMIC DNA]</scope>
    <source>
        <strain evidence="10">NIOZ-UU36</strain>
    </source>
</reference>
<dbReference type="CDD" id="cd02020">
    <property type="entry name" value="CMPK"/>
    <property type="match status" value="1"/>
</dbReference>